<evidence type="ECO:0000259" key="2">
    <source>
        <dbReference type="Pfam" id="PF00561"/>
    </source>
</evidence>
<reference evidence="3 4" key="1">
    <citation type="submission" date="2016-07" db="EMBL/GenBank/DDBJ databases">
        <title>Genomic analysis of zinc-resistant bacterium Mucilaginibacter pedocola TBZ30.</title>
        <authorList>
            <person name="Huang J."/>
            <person name="Tang J."/>
        </authorList>
    </citation>
    <scope>NUCLEOTIDE SEQUENCE [LARGE SCALE GENOMIC DNA]</scope>
    <source>
        <strain evidence="3 4">TBZ30</strain>
    </source>
</reference>
<dbReference type="AlphaFoldDB" id="A0A1S9PL52"/>
<comment type="caution">
    <text evidence="3">The sequence shown here is derived from an EMBL/GenBank/DDBJ whole genome shotgun (WGS) entry which is preliminary data.</text>
</comment>
<proteinExistence type="predicted"/>
<dbReference type="PANTHER" id="PTHR43329">
    <property type="entry name" value="EPOXIDE HYDROLASE"/>
    <property type="match status" value="1"/>
</dbReference>
<dbReference type="InterPro" id="IPR029058">
    <property type="entry name" value="AB_hydrolase_fold"/>
</dbReference>
<keyword evidence="4" id="KW-1185">Reference proteome</keyword>
<organism evidence="3 4">
    <name type="scientific">Mucilaginibacter pedocola</name>
    <dbReference type="NCBI Taxonomy" id="1792845"/>
    <lineage>
        <taxon>Bacteria</taxon>
        <taxon>Pseudomonadati</taxon>
        <taxon>Bacteroidota</taxon>
        <taxon>Sphingobacteriia</taxon>
        <taxon>Sphingobacteriales</taxon>
        <taxon>Sphingobacteriaceae</taxon>
        <taxon>Mucilaginibacter</taxon>
    </lineage>
</organism>
<dbReference type="GO" id="GO:0016787">
    <property type="term" value="F:hydrolase activity"/>
    <property type="evidence" value="ECO:0007669"/>
    <property type="project" value="UniProtKB-KW"/>
</dbReference>
<feature type="domain" description="AB hydrolase-1" evidence="2">
    <location>
        <begin position="35"/>
        <end position="279"/>
    </location>
</feature>
<dbReference type="Proteomes" id="UP000189739">
    <property type="component" value="Unassembled WGS sequence"/>
</dbReference>
<evidence type="ECO:0000313" key="3">
    <source>
        <dbReference type="EMBL" id="OOQ61690.1"/>
    </source>
</evidence>
<dbReference type="Gene3D" id="3.40.50.1820">
    <property type="entry name" value="alpha/beta hydrolase"/>
    <property type="match status" value="1"/>
</dbReference>
<dbReference type="Pfam" id="PF00561">
    <property type="entry name" value="Abhydrolase_1"/>
    <property type="match status" value="1"/>
</dbReference>
<evidence type="ECO:0000256" key="1">
    <source>
        <dbReference type="ARBA" id="ARBA00022801"/>
    </source>
</evidence>
<dbReference type="SUPFAM" id="SSF53474">
    <property type="entry name" value="alpha/beta-Hydrolases"/>
    <property type="match status" value="1"/>
</dbReference>
<dbReference type="InterPro" id="IPR000073">
    <property type="entry name" value="AB_hydrolase_1"/>
</dbReference>
<evidence type="ECO:0000313" key="4">
    <source>
        <dbReference type="Proteomes" id="UP000189739"/>
    </source>
</evidence>
<sequence>MYSDAELIGRLAGFTNNYIDVNGIKLHYVRGGKGPALILIPGWPETWWAYHKVLPQLSAKYDVIAVDLRGMGSSDKPADGFDKKNMAKDIFELTQQLGISSVNICGHDIGAHVAFSFAANYPAATNKLIMLDTPHPDQNMYKLPMLPILGLNYTYPWWLAFNQVKQLPEALLAGKMEIVLNWLFDQMLHDKTSLDDFDRAVYAQAYNETESLRASNGWYQAFTQDIQDIATYTKIKVPTMGLASAQSMEMLAGFLKGYAENAETFEIPNSGHFLLSENPEAVSEKMLAFLKDSN</sequence>
<gene>
    <name evidence="3" type="ORF">BC343_01040</name>
</gene>
<dbReference type="PRINTS" id="PR00412">
    <property type="entry name" value="EPOXHYDRLASE"/>
</dbReference>
<dbReference type="PRINTS" id="PR00111">
    <property type="entry name" value="ABHYDROLASE"/>
</dbReference>
<dbReference type="OrthoDB" id="9773293at2"/>
<protein>
    <submittedName>
        <fullName evidence="3">Alpha/beta hydrolase</fullName>
    </submittedName>
</protein>
<dbReference type="STRING" id="1792845.BC343_01040"/>
<keyword evidence="1 3" id="KW-0378">Hydrolase</keyword>
<accession>A0A1S9PL52</accession>
<name>A0A1S9PL52_9SPHI</name>
<dbReference type="EMBL" id="MBTF01000001">
    <property type="protein sequence ID" value="OOQ61690.1"/>
    <property type="molecule type" value="Genomic_DNA"/>
</dbReference>
<dbReference type="InterPro" id="IPR000639">
    <property type="entry name" value="Epox_hydrolase-like"/>
</dbReference>
<dbReference type="RefSeq" id="WP_078345864.1">
    <property type="nucleotide sequence ID" value="NZ_MBTF01000001.1"/>
</dbReference>